<keyword evidence="3" id="KW-0808">Transferase</keyword>
<dbReference type="SMART" id="SM00740">
    <property type="entry name" value="PASTA"/>
    <property type="match status" value="3"/>
</dbReference>
<evidence type="ECO:0000256" key="11">
    <source>
        <dbReference type="SAM" id="Phobius"/>
    </source>
</evidence>
<dbReference type="SMART" id="SM00220">
    <property type="entry name" value="S_TKc"/>
    <property type="match status" value="1"/>
</dbReference>
<feature type="region of interest" description="Disordered" evidence="10">
    <location>
        <begin position="549"/>
        <end position="574"/>
    </location>
</feature>
<dbReference type="EC" id="2.7.11.1" evidence="1"/>
<feature type="domain" description="PASTA" evidence="13">
    <location>
        <begin position="488"/>
        <end position="555"/>
    </location>
</feature>
<feature type="binding site" evidence="9">
    <location>
        <position position="39"/>
    </location>
    <ligand>
        <name>ATP</name>
        <dbReference type="ChEBI" id="CHEBI:30616"/>
    </ligand>
</feature>
<keyword evidence="2" id="KW-0723">Serine/threonine-protein kinase</keyword>
<evidence type="ECO:0000256" key="6">
    <source>
        <dbReference type="ARBA" id="ARBA00022840"/>
    </source>
</evidence>
<feature type="transmembrane region" description="Helical" evidence="11">
    <location>
        <begin position="327"/>
        <end position="351"/>
    </location>
</feature>
<dbReference type="CDD" id="cd14014">
    <property type="entry name" value="STKc_PknB_like"/>
    <property type="match status" value="1"/>
</dbReference>
<dbReference type="InterPro" id="IPR005543">
    <property type="entry name" value="PASTA_dom"/>
</dbReference>
<dbReference type="Gene3D" id="3.30.10.20">
    <property type="match status" value="3"/>
</dbReference>
<dbReference type="InterPro" id="IPR011009">
    <property type="entry name" value="Kinase-like_dom_sf"/>
</dbReference>
<evidence type="ECO:0000256" key="10">
    <source>
        <dbReference type="SAM" id="MobiDB-lite"/>
    </source>
</evidence>
<keyword evidence="4 9" id="KW-0547">Nucleotide-binding</keyword>
<feature type="compositionally biased region" description="Low complexity" evidence="10">
    <location>
        <begin position="556"/>
        <end position="574"/>
    </location>
</feature>
<dbReference type="Proteomes" id="UP000237883">
    <property type="component" value="Chromosome"/>
</dbReference>
<keyword evidence="6 9" id="KW-0067">ATP-binding</keyword>
<feature type="domain" description="PASTA" evidence="13">
    <location>
        <begin position="419"/>
        <end position="485"/>
    </location>
</feature>
<sequence>MSSRLLSGRYELLEKIGDGGMAVVYKGKDRLLNRFIAIKILRPEFTKDASFVENFKRESQAAAGLSHPNIVSVYDVGKEGNINYIVMELVEGRNLSNIIAEDAPLDYRTVIDLTKQVASALRIAHKNKIIHRDVKPHNIMVTSDGVAKLADFGIAKAVNDATLSTNSKVIGSVHYFSPEQARGNYVDERSDIYSLGIVMYEMLTGRVPFDGDNPVSIALKHINEEIVPPHEYVDGIPPALERAVLKATNKFQTNRFNSADELIEELDNIEFVTKVVGNSIFAEASNEVARKRSDTEEDDSDDIVSENSKGRKKKKKKSNSSSRKKKLIKLGIAGAVLLVLVLGVAFATGVFSSKAKVPDMSDMTYKEAKKTAEKSGFKVEKGKSVYSSEISEGHVVEQDPSGGEEAKKGSTITLHLSKGSKEGTVPNIVGQDYKKVEKKLKKAGYKLGIVKSETSNKPEGTILTQDPAAGTNADKGTKINITISDGKGKEKGTVPSLTGKSLEEAKSAITNAGFKVGNISYDESNVYGNGYVMWQQYAANTSLEKGETIDIEVSKGKPSSGSSSDNSNNSGTRL</sequence>
<dbReference type="RefSeq" id="WP_106056932.1">
    <property type="nucleotide sequence ID" value="NZ_CP027228.1"/>
</dbReference>
<gene>
    <name evidence="14" type="primary">pknB</name>
    <name evidence="14" type="ORF">C5Q96_02880</name>
</gene>
<dbReference type="FunFam" id="3.30.200.20:FF:000035">
    <property type="entry name" value="Serine/threonine protein kinase Stk1"/>
    <property type="match status" value="1"/>
</dbReference>
<dbReference type="SUPFAM" id="SSF54184">
    <property type="entry name" value="Penicillin-binding protein 2x (pbp-2x), c-terminal domain"/>
    <property type="match status" value="2"/>
</dbReference>
<protein>
    <recommendedName>
        <fullName evidence="1">non-specific serine/threonine protein kinase</fullName>
        <ecNumber evidence="1">2.7.11.1</ecNumber>
    </recommendedName>
</protein>
<dbReference type="GeneID" id="78391200"/>
<evidence type="ECO:0000259" key="13">
    <source>
        <dbReference type="PROSITE" id="PS51178"/>
    </source>
</evidence>
<feature type="region of interest" description="Disordered" evidence="10">
    <location>
        <begin position="287"/>
        <end position="320"/>
    </location>
</feature>
<dbReference type="FunFam" id="1.10.510.10:FF:000021">
    <property type="entry name" value="Serine/threonine protein kinase"/>
    <property type="match status" value="1"/>
</dbReference>
<feature type="compositionally biased region" description="Basic residues" evidence="10">
    <location>
        <begin position="310"/>
        <end position="320"/>
    </location>
</feature>
<dbReference type="EMBL" id="CP027228">
    <property type="protein sequence ID" value="AVM47853.1"/>
    <property type="molecule type" value="Genomic_DNA"/>
</dbReference>
<keyword evidence="11" id="KW-1133">Transmembrane helix</keyword>
<evidence type="ECO:0000256" key="7">
    <source>
        <dbReference type="ARBA" id="ARBA00047899"/>
    </source>
</evidence>
<name>A0A2S0L3M2_9FIRM</name>
<evidence type="ECO:0000259" key="12">
    <source>
        <dbReference type="PROSITE" id="PS50011"/>
    </source>
</evidence>
<evidence type="ECO:0000256" key="4">
    <source>
        <dbReference type="ARBA" id="ARBA00022741"/>
    </source>
</evidence>
<dbReference type="AlphaFoldDB" id="A0A2S0L3M2"/>
<dbReference type="Pfam" id="PF00069">
    <property type="entry name" value="Pkinase"/>
    <property type="match status" value="1"/>
</dbReference>
<dbReference type="InterPro" id="IPR008271">
    <property type="entry name" value="Ser/Thr_kinase_AS"/>
</dbReference>
<dbReference type="PROSITE" id="PS00108">
    <property type="entry name" value="PROTEIN_KINASE_ST"/>
    <property type="match status" value="1"/>
</dbReference>
<dbReference type="NCBIfam" id="NF033483">
    <property type="entry name" value="PknB_PASTA_kin"/>
    <property type="match status" value="1"/>
</dbReference>
<dbReference type="SUPFAM" id="SSF56112">
    <property type="entry name" value="Protein kinase-like (PK-like)"/>
    <property type="match status" value="1"/>
</dbReference>
<keyword evidence="15" id="KW-1185">Reference proteome</keyword>
<dbReference type="Gene3D" id="3.30.200.20">
    <property type="entry name" value="Phosphorylase Kinase, domain 1"/>
    <property type="match status" value="1"/>
</dbReference>
<dbReference type="CDD" id="cd06577">
    <property type="entry name" value="PASTA_pknB"/>
    <property type="match status" value="3"/>
</dbReference>
<dbReference type="GO" id="GO:0005524">
    <property type="term" value="F:ATP binding"/>
    <property type="evidence" value="ECO:0007669"/>
    <property type="project" value="UniProtKB-UniRule"/>
</dbReference>
<accession>A0A2S0L3M2</accession>
<evidence type="ECO:0000313" key="14">
    <source>
        <dbReference type="EMBL" id="AVM47853.1"/>
    </source>
</evidence>
<evidence type="ECO:0000256" key="3">
    <source>
        <dbReference type="ARBA" id="ARBA00022679"/>
    </source>
</evidence>
<evidence type="ECO:0000256" key="1">
    <source>
        <dbReference type="ARBA" id="ARBA00012513"/>
    </source>
</evidence>
<dbReference type="Gene3D" id="1.10.510.10">
    <property type="entry name" value="Transferase(Phosphotransferase) domain 1"/>
    <property type="match status" value="1"/>
</dbReference>
<comment type="catalytic activity">
    <reaction evidence="7">
        <text>L-threonyl-[protein] + ATP = O-phospho-L-threonyl-[protein] + ADP + H(+)</text>
        <dbReference type="Rhea" id="RHEA:46608"/>
        <dbReference type="Rhea" id="RHEA-COMP:11060"/>
        <dbReference type="Rhea" id="RHEA-COMP:11605"/>
        <dbReference type="ChEBI" id="CHEBI:15378"/>
        <dbReference type="ChEBI" id="CHEBI:30013"/>
        <dbReference type="ChEBI" id="CHEBI:30616"/>
        <dbReference type="ChEBI" id="CHEBI:61977"/>
        <dbReference type="ChEBI" id="CHEBI:456216"/>
        <dbReference type="EC" id="2.7.11.1"/>
    </reaction>
</comment>
<feature type="domain" description="Protein kinase" evidence="12">
    <location>
        <begin position="10"/>
        <end position="272"/>
    </location>
</feature>
<dbReference type="PANTHER" id="PTHR43289:SF34">
    <property type="entry name" value="SERINE_THREONINE-PROTEIN KINASE YBDM-RELATED"/>
    <property type="match status" value="1"/>
</dbReference>
<feature type="domain" description="PASTA" evidence="13">
    <location>
        <begin position="351"/>
        <end position="418"/>
    </location>
</feature>
<reference evidence="15" key="1">
    <citation type="submission" date="2018-02" db="EMBL/GenBank/DDBJ databases">
        <authorList>
            <person name="Holder M.E."/>
            <person name="Ajami N.J."/>
            <person name="Petrosino J.F."/>
        </authorList>
    </citation>
    <scope>NUCLEOTIDE SEQUENCE [LARGE SCALE GENOMIC DNA]</scope>
    <source>
        <strain evidence="15">CCUG 47132</strain>
    </source>
</reference>
<dbReference type="KEGG" id="mdv:C5Q96_02880"/>
<comment type="catalytic activity">
    <reaction evidence="8">
        <text>L-seryl-[protein] + ATP = O-phospho-L-seryl-[protein] + ADP + H(+)</text>
        <dbReference type="Rhea" id="RHEA:17989"/>
        <dbReference type="Rhea" id="RHEA-COMP:9863"/>
        <dbReference type="Rhea" id="RHEA-COMP:11604"/>
        <dbReference type="ChEBI" id="CHEBI:15378"/>
        <dbReference type="ChEBI" id="CHEBI:29999"/>
        <dbReference type="ChEBI" id="CHEBI:30616"/>
        <dbReference type="ChEBI" id="CHEBI:83421"/>
        <dbReference type="ChEBI" id="CHEBI:456216"/>
        <dbReference type="EC" id="2.7.11.1"/>
    </reaction>
</comment>
<evidence type="ECO:0000256" key="5">
    <source>
        <dbReference type="ARBA" id="ARBA00022777"/>
    </source>
</evidence>
<keyword evidence="5 14" id="KW-0418">Kinase</keyword>
<dbReference type="GO" id="GO:0004674">
    <property type="term" value="F:protein serine/threonine kinase activity"/>
    <property type="evidence" value="ECO:0007669"/>
    <property type="project" value="UniProtKB-KW"/>
</dbReference>
<evidence type="ECO:0000256" key="2">
    <source>
        <dbReference type="ARBA" id="ARBA00022527"/>
    </source>
</evidence>
<dbReference type="PROSITE" id="PS00107">
    <property type="entry name" value="PROTEIN_KINASE_ATP"/>
    <property type="match status" value="1"/>
</dbReference>
<keyword evidence="11" id="KW-0472">Membrane</keyword>
<dbReference type="Pfam" id="PF03793">
    <property type="entry name" value="PASTA"/>
    <property type="match status" value="3"/>
</dbReference>
<proteinExistence type="predicted"/>
<feature type="compositionally biased region" description="Acidic residues" evidence="10">
    <location>
        <begin position="295"/>
        <end position="304"/>
    </location>
</feature>
<dbReference type="InterPro" id="IPR017441">
    <property type="entry name" value="Protein_kinase_ATP_BS"/>
</dbReference>
<keyword evidence="11" id="KW-0812">Transmembrane</keyword>
<evidence type="ECO:0000313" key="15">
    <source>
        <dbReference type="Proteomes" id="UP000237883"/>
    </source>
</evidence>
<evidence type="ECO:0000256" key="8">
    <source>
        <dbReference type="ARBA" id="ARBA00048679"/>
    </source>
</evidence>
<dbReference type="OrthoDB" id="9788659at2"/>
<evidence type="ECO:0000256" key="9">
    <source>
        <dbReference type="PROSITE-ProRule" id="PRU10141"/>
    </source>
</evidence>
<dbReference type="InterPro" id="IPR000719">
    <property type="entry name" value="Prot_kinase_dom"/>
</dbReference>
<organism evidence="14 15">
    <name type="scientific">Mogibacterium diversum</name>
    <dbReference type="NCBI Taxonomy" id="114527"/>
    <lineage>
        <taxon>Bacteria</taxon>
        <taxon>Bacillati</taxon>
        <taxon>Bacillota</taxon>
        <taxon>Clostridia</taxon>
        <taxon>Peptostreptococcales</taxon>
        <taxon>Anaerovoracaceae</taxon>
        <taxon>Mogibacterium</taxon>
    </lineage>
</organism>
<dbReference type="PROSITE" id="PS51178">
    <property type="entry name" value="PASTA"/>
    <property type="match status" value="3"/>
</dbReference>
<dbReference type="PROSITE" id="PS50011">
    <property type="entry name" value="PROTEIN_KINASE_DOM"/>
    <property type="match status" value="1"/>
</dbReference>
<dbReference type="PANTHER" id="PTHR43289">
    <property type="entry name" value="MITOGEN-ACTIVATED PROTEIN KINASE KINASE KINASE 20-RELATED"/>
    <property type="match status" value="1"/>
</dbReference>